<dbReference type="Pfam" id="PF20118">
    <property type="entry name" value="DUF6508"/>
    <property type="match status" value="1"/>
</dbReference>
<sequence>MTKLFNSSAQADGAWPGPAEVDELLGYLPLLYPGGVAIKASEVRGDNPWPVYVPLVQAFFAVLDRPCWTDVNYSIEAGNALRDDPQAIAYMDLAQLRGLLTYCKRGERFCDGHWAAMIEHGQVLAILRRLAQLHQKF</sequence>
<organism evidence="1 2">
    <name type="scientific">Pseudomonas farsensis</name>
    <dbReference type="NCBI Taxonomy" id="2745492"/>
    <lineage>
        <taxon>Bacteria</taxon>
        <taxon>Pseudomonadati</taxon>
        <taxon>Pseudomonadota</taxon>
        <taxon>Gammaproteobacteria</taxon>
        <taxon>Pseudomonadales</taxon>
        <taxon>Pseudomonadaceae</taxon>
        <taxon>Pseudomonas</taxon>
    </lineage>
</organism>
<name>A0ABU8QMX5_9PSED</name>
<protein>
    <submittedName>
        <fullName evidence="1">DUF6508 domain-containing protein</fullName>
    </submittedName>
</protein>
<dbReference type="Proteomes" id="UP001380290">
    <property type="component" value="Unassembled WGS sequence"/>
</dbReference>
<proteinExistence type="predicted"/>
<dbReference type="RefSeq" id="WP_339598113.1">
    <property type="nucleotide sequence ID" value="NZ_JBBHLC010000003.1"/>
</dbReference>
<reference evidence="1 2" key="1">
    <citation type="submission" date="2024-02" db="EMBL/GenBank/DDBJ databases">
        <title>Identification of pathogenicity and growth-promoting function of Pseudomonas putida variant.</title>
        <authorList>
            <person name="Sun J."/>
        </authorList>
    </citation>
    <scope>NUCLEOTIDE SEQUENCE [LARGE SCALE GENOMIC DNA]</scope>
    <source>
        <strain evidence="1 2">A03</strain>
    </source>
</reference>
<dbReference type="InterPro" id="IPR045425">
    <property type="entry name" value="DUF6508"/>
</dbReference>
<evidence type="ECO:0000313" key="2">
    <source>
        <dbReference type="Proteomes" id="UP001380290"/>
    </source>
</evidence>
<evidence type="ECO:0000313" key="1">
    <source>
        <dbReference type="EMBL" id="MEJ5862012.1"/>
    </source>
</evidence>
<comment type="caution">
    <text evidence="1">The sequence shown here is derived from an EMBL/GenBank/DDBJ whole genome shotgun (WGS) entry which is preliminary data.</text>
</comment>
<gene>
    <name evidence="1" type="ORF">V7S98_02105</name>
</gene>
<dbReference type="EMBL" id="JBBHLC010000003">
    <property type="protein sequence ID" value="MEJ5862012.1"/>
    <property type="molecule type" value="Genomic_DNA"/>
</dbReference>
<accession>A0ABU8QMX5</accession>
<keyword evidence="2" id="KW-1185">Reference proteome</keyword>